<dbReference type="NCBIfam" id="TIGR03083">
    <property type="entry name" value="maleylpyruvate isomerase family mycothiol-dependent enzyme"/>
    <property type="match status" value="1"/>
</dbReference>
<sequence length="209" mass="23037">MDEDYWSAVRGMRLGIADMLQSLTAAEWDEPSLCRGWRVRDVAGHLAVVPVITTWQMMRVAPRAGFDPNRINTVVATREGSRPPEQILASLRERAGARGTARMLASRNALFDVIVHSQDIAIPLGRDFSVPVPLVDRGLQRVWEMGWPFQARKRLARFTLRATDTDWRVGDGPEVSGPALALLLLLTGRKDAATGHLHGPGLASLETTP</sequence>
<dbReference type="SUPFAM" id="SSF109854">
    <property type="entry name" value="DinB/YfiT-like putative metalloenzymes"/>
    <property type="match status" value="1"/>
</dbReference>
<dbReference type="Pfam" id="PF11716">
    <property type="entry name" value="MDMPI_N"/>
    <property type="match status" value="1"/>
</dbReference>
<dbReference type="InterPro" id="IPR034660">
    <property type="entry name" value="DinB/YfiT-like"/>
</dbReference>
<dbReference type="EMBL" id="VFPM01000001">
    <property type="protein sequence ID" value="TQM65169.1"/>
    <property type="molecule type" value="Genomic_DNA"/>
</dbReference>
<evidence type="ECO:0000313" key="3">
    <source>
        <dbReference type="Proteomes" id="UP000316747"/>
    </source>
</evidence>
<accession>A0A543I3J4</accession>
<protein>
    <submittedName>
        <fullName evidence="2">Uncharacterized protein (TIGR03083 family)</fullName>
    </submittedName>
</protein>
<proteinExistence type="predicted"/>
<dbReference type="Proteomes" id="UP000316747">
    <property type="component" value="Unassembled WGS sequence"/>
</dbReference>
<dbReference type="OrthoDB" id="5178565at2"/>
<dbReference type="RefSeq" id="WP_141842858.1">
    <property type="nucleotide sequence ID" value="NZ_VFPM01000001.1"/>
</dbReference>
<dbReference type="InterPro" id="IPR024344">
    <property type="entry name" value="MDMPI_metal-binding"/>
</dbReference>
<reference evidence="2 3" key="1">
    <citation type="submission" date="2019-06" db="EMBL/GenBank/DDBJ databases">
        <title>Genome sequencing of plant associated microbes to promote plant fitness in Sorghum bicolor and Oryza sativa.</title>
        <authorList>
            <person name="Coleman-Derr D."/>
        </authorList>
    </citation>
    <scope>NUCLEOTIDE SEQUENCE [LARGE SCALE GENOMIC DNA]</scope>
    <source>
        <strain evidence="2 3">KV-663</strain>
    </source>
</reference>
<name>A0A543I3J4_9MICO</name>
<feature type="domain" description="Mycothiol-dependent maleylpyruvate isomerase metal-binding" evidence="1">
    <location>
        <begin position="16"/>
        <end position="98"/>
    </location>
</feature>
<gene>
    <name evidence="2" type="ORF">FBY41_1555</name>
</gene>
<dbReference type="Gene3D" id="1.20.120.450">
    <property type="entry name" value="dinb family like domain"/>
    <property type="match status" value="1"/>
</dbReference>
<comment type="caution">
    <text evidence="2">The sequence shown here is derived from an EMBL/GenBank/DDBJ whole genome shotgun (WGS) entry which is preliminary data.</text>
</comment>
<dbReference type="InterPro" id="IPR017517">
    <property type="entry name" value="Maleyloyr_isom"/>
</dbReference>
<evidence type="ECO:0000313" key="2">
    <source>
        <dbReference type="EMBL" id="TQM65169.1"/>
    </source>
</evidence>
<dbReference type="GO" id="GO:0046872">
    <property type="term" value="F:metal ion binding"/>
    <property type="evidence" value="ECO:0007669"/>
    <property type="project" value="InterPro"/>
</dbReference>
<dbReference type="AlphaFoldDB" id="A0A543I3J4"/>
<organism evidence="2 3">
    <name type="scientific">Humibacillus xanthopallidus</name>
    <dbReference type="NCBI Taxonomy" id="412689"/>
    <lineage>
        <taxon>Bacteria</taxon>
        <taxon>Bacillati</taxon>
        <taxon>Actinomycetota</taxon>
        <taxon>Actinomycetes</taxon>
        <taxon>Micrococcales</taxon>
        <taxon>Intrasporangiaceae</taxon>
        <taxon>Humibacillus</taxon>
    </lineage>
</organism>
<keyword evidence="3" id="KW-1185">Reference proteome</keyword>
<evidence type="ECO:0000259" key="1">
    <source>
        <dbReference type="Pfam" id="PF11716"/>
    </source>
</evidence>